<evidence type="ECO:0000256" key="1">
    <source>
        <dbReference type="ARBA" id="ARBA00022737"/>
    </source>
</evidence>
<organism evidence="5 6">
    <name type="scientific">Leucothrix pacifica</name>
    <dbReference type="NCBI Taxonomy" id="1247513"/>
    <lineage>
        <taxon>Bacteria</taxon>
        <taxon>Pseudomonadati</taxon>
        <taxon>Pseudomonadota</taxon>
        <taxon>Gammaproteobacteria</taxon>
        <taxon>Thiotrichales</taxon>
        <taxon>Thiotrichaceae</taxon>
        <taxon>Leucothrix</taxon>
    </lineage>
</organism>
<feature type="region of interest" description="Disordered" evidence="4">
    <location>
        <begin position="73"/>
        <end position="119"/>
    </location>
</feature>
<feature type="compositionally biased region" description="Basic and acidic residues" evidence="4">
    <location>
        <begin position="107"/>
        <end position="116"/>
    </location>
</feature>
<dbReference type="PROSITE" id="PS50088">
    <property type="entry name" value="ANK_REPEAT"/>
    <property type="match status" value="1"/>
</dbReference>
<evidence type="ECO:0000256" key="3">
    <source>
        <dbReference type="PROSITE-ProRule" id="PRU00023"/>
    </source>
</evidence>
<keyword evidence="6" id="KW-1185">Reference proteome</keyword>
<dbReference type="Pfam" id="PF12796">
    <property type="entry name" value="Ank_2"/>
    <property type="match status" value="1"/>
</dbReference>
<keyword evidence="2 3" id="KW-0040">ANK repeat</keyword>
<dbReference type="EMBL" id="QGKM01000069">
    <property type="protein sequence ID" value="PWQ93065.1"/>
    <property type="molecule type" value="Genomic_DNA"/>
</dbReference>
<dbReference type="PANTHER" id="PTHR24198:SF165">
    <property type="entry name" value="ANKYRIN REPEAT-CONTAINING PROTEIN-RELATED"/>
    <property type="match status" value="1"/>
</dbReference>
<reference evidence="5 6" key="1">
    <citation type="submission" date="2018-05" db="EMBL/GenBank/DDBJ databases">
        <title>Leucothrix arctica sp. nov., isolated from Arctic seawater.</title>
        <authorList>
            <person name="Choi A."/>
            <person name="Baek K."/>
        </authorList>
    </citation>
    <scope>NUCLEOTIDE SEQUENCE [LARGE SCALE GENOMIC DNA]</scope>
    <source>
        <strain evidence="5 6">JCM 18388</strain>
    </source>
</reference>
<feature type="region of interest" description="Disordered" evidence="4">
    <location>
        <begin position="286"/>
        <end position="310"/>
    </location>
</feature>
<feature type="repeat" description="ANK" evidence="3">
    <location>
        <begin position="223"/>
        <end position="255"/>
    </location>
</feature>
<dbReference type="InterPro" id="IPR002110">
    <property type="entry name" value="Ankyrin_rpt"/>
</dbReference>
<evidence type="ECO:0000256" key="2">
    <source>
        <dbReference type="ARBA" id="ARBA00023043"/>
    </source>
</evidence>
<evidence type="ECO:0000313" key="6">
    <source>
        <dbReference type="Proteomes" id="UP000245539"/>
    </source>
</evidence>
<feature type="compositionally biased region" description="Basic residues" evidence="4">
    <location>
        <begin position="294"/>
        <end position="305"/>
    </location>
</feature>
<feature type="compositionally biased region" description="Low complexity" evidence="4">
    <location>
        <begin position="73"/>
        <end position="82"/>
    </location>
</feature>
<proteinExistence type="predicted"/>
<comment type="caution">
    <text evidence="5">The sequence shown here is derived from an EMBL/GenBank/DDBJ whole genome shotgun (WGS) entry which is preliminary data.</text>
</comment>
<keyword evidence="1" id="KW-0677">Repeat</keyword>
<accession>A0A317C340</accession>
<dbReference type="SUPFAM" id="SSF48403">
    <property type="entry name" value="Ankyrin repeat"/>
    <property type="match status" value="1"/>
</dbReference>
<dbReference type="OrthoDB" id="8960888at2"/>
<protein>
    <submittedName>
        <fullName evidence="5">Uncharacterized protein</fullName>
    </submittedName>
</protein>
<dbReference type="PROSITE" id="PS50297">
    <property type="entry name" value="ANK_REP_REGION"/>
    <property type="match status" value="1"/>
</dbReference>
<evidence type="ECO:0000256" key="4">
    <source>
        <dbReference type="SAM" id="MobiDB-lite"/>
    </source>
</evidence>
<dbReference type="PANTHER" id="PTHR24198">
    <property type="entry name" value="ANKYRIN REPEAT AND PROTEIN KINASE DOMAIN-CONTAINING PROTEIN"/>
    <property type="match status" value="1"/>
</dbReference>
<dbReference type="SMART" id="SM00248">
    <property type="entry name" value="ANK"/>
    <property type="match status" value="3"/>
</dbReference>
<dbReference type="InterPro" id="IPR036770">
    <property type="entry name" value="Ankyrin_rpt-contain_sf"/>
</dbReference>
<feature type="compositionally biased region" description="Polar residues" evidence="4">
    <location>
        <begin position="83"/>
        <end position="92"/>
    </location>
</feature>
<dbReference type="AlphaFoldDB" id="A0A317C340"/>
<evidence type="ECO:0000313" key="5">
    <source>
        <dbReference type="EMBL" id="PWQ93065.1"/>
    </source>
</evidence>
<dbReference type="Gene3D" id="1.25.40.20">
    <property type="entry name" value="Ankyrin repeat-containing domain"/>
    <property type="match status" value="1"/>
</dbReference>
<gene>
    <name evidence="5" type="ORF">DKW60_18450</name>
</gene>
<dbReference type="Proteomes" id="UP000245539">
    <property type="component" value="Unassembled WGS sequence"/>
</dbReference>
<name>A0A317C340_9GAMM</name>
<sequence length="321" mass="34950">MLSRYFSFTPSAKLASLSIVVVIGLLPVANANSNVLLDSTGKPLPSDFGALLEQLGQSSDSNKRKILGLDPAPAAVSAPPSVQTLPTPSPSTKAPEAAADEESVVAEEEKPVEKPKNPAFYNPELARRLYNALDVGDAARTKWLLKSGAGNVYVTDTKDTSLRLAIRKRWASVVRVLLERDPDLEQKLPGNVNLLHDASVQGAYDIAKMLIEAGLDPEEKTAKNWTNLHLAARYGHVDMVRYYLSLGLDPDARNSEGNTAHWLASHLKHYQVAGYLSSRTNVTSHQIFDNGKSKSSKKSKRKKKSISQAFSPAQLEALKNL</sequence>